<dbReference type="Gene3D" id="3.30.200.20">
    <property type="entry name" value="Phosphorylase Kinase, domain 1"/>
    <property type="match status" value="1"/>
</dbReference>
<dbReference type="SUPFAM" id="SSF52058">
    <property type="entry name" value="L domain-like"/>
    <property type="match status" value="1"/>
</dbReference>
<dbReference type="InterPro" id="IPR032675">
    <property type="entry name" value="LRR_dom_sf"/>
</dbReference>
<dbReference type="InterPro" id="IPR000719">
    <property type="entry name" value="Prot_kinase_dom"/>
</dbReference>
<keyword evidence="2" id="KW-0433">Leucine-rich repeat</keyword>
<name>A0A6N2BHI5_SOLCI</name>
<feature type="transmembrane region" description="Helical" evidence="10">
    <location>
        <begin position="387"/>
        <end position="411"/>
    </location>
</feature>
<proteinExistence type="predicted"/>
<dbReference type="AlphaFoldDB" id="A0A6N2BHI5"/>
<dbReference type="EMBL" id="RXGB01002848">
    <property type="protein sequence ID" value="TMW93744.1"/>
    <property type="molecule type" value="Genomic_DNA"/>
</dbReference>
<dbReference type="SMART" id="SM00369">
    <property type="entry name" value="LRR_TYP"/>
    <property type="match status" value="4"/>
</dbReference>
<dbReference type="GO" id="GO:0004674">
    <property type="term" value="F:protein serine/threonine kinase activity"/>
    <property type="evidence" value="ECO:0007669"/>
    <property type="project" value="UniProtKB-EC"/>
</dbReference>
<comment type="subcellular location">
    <subcellularLocation>
        <location evidence="1">Membrane</location>
        <topology evidence="1">Single-pass type I membrane protein</topology>
    </subcellularLocation>
</comment>
<accession>A0A6N2BHI5</accession>
<dbReference type="PROSITE" id="PS51450">
    <property type="entry name" value="LRR"/>
    <property type="match status" value="1"/>
</dbReference>
<keyword evidence="9" id="KW-0325">Glycoprotein</keyword>
<feature type="domain" description="Protein kinase" evidence="12">
    <location>
        <begin position="476"/>
        <end position="763"/>
    </location>
</feature>
<organism evidence="13">
    <name type="scientific">Solanum chilense</name>
    <name type="common">Tomato</name>
    <name type="synonym">Lycopersicon chilense</name>
    <dbReference type="NCBI Taxonomy" id="4083"/>
    <lineage>
        <taxon>Eukaryota</taxon>
        <taxon>Viridiplantae</taxon>
        <taxon>Streptophyta</taxon>
        <taxon>Embryophyta</taxon>
        <taxon>Tracheophyta</taxon>
        <taxon>Spermatophyta</taxon>
        <taxon>Magnoliopsida</taxon>
        <taxon>eudicotyledons</taxon>
        <taxon>Gunneridae</taxon>
        <taxon>Pentapetalae</taxon>
        <taxon>asterids</taxon>
        <taxon>lamiids</taxon>
        <taxon>Solanales</taxon>
        <taxon>Solanaceae</taxon>
        <taxon>Solanoideae</taxon>
        <taxon>Solaneae</taxon>
        <taxon>Solanum</taxon>
        <taxon>Solanum subgen. Lycopersicon</taxon>
    </lineage>
</organism>
<dbReference type="InterPro" id="IPR003591">
    <property type="entry name" value="Leu-rich_rpt_typical-subtyp"/>
</dbReference>
<protein>
    <recommendedName>
        <fullName evidence="12">Protein kinase domain-containing protein</fullName>
    </recommendedName>
</protein>
<dbReference type="FunFam" id="3.80.10.10:FF:000413">
    <property type="entry name" value="Inactive leucine-rich repeat receptor-like protein kinase"/>
    <property type="match status" value="1"/>
</dbReference>
<dbReference type="Pfam" id="PF23598">
    <property type="entry name" value="LRR_14"/>
    <property type="match status" value="1"/>
</dbReference>
<dbReference type="GO" id="GO:0006952">
    <property type="term" value="P:defense response"/>
    <property type="evidence" value="ECO:0007669"/>
    <property type="project" value="UniProtKB-ARBA"/>
</dbReference>
<evidence type="ECO:0000256" key="1">
    <source>
        <dbReference type="ARBA" id="ARBA00004479"/>
    </source>
</evidence>
<keyword evidence="5" id="KW-0677">Repeat</keyword>
<keyword evidence="8" id="KW-0675">Receptor</keyword>
<dbReference type="GO" id="GO:0005524">
    <property type="term" value="F:ATP binding"/>
    <property type="evidence" value="ECO:0007669"/>
    <property type="project" value="InterPro"/>
</dbReference>
<feature type="signal peptide" evidence="11">
    <location>
        <begin position="1"/>
        <end position="27"/>
    </location>
</feature>
<evidence type="ECO:0000256" key="5">
    <source>
        <dbReference type="ARBA" id="ARBA00022737"/>
    </source>
</evidence>
<evidence type="ECO:0000256" key="3">
    <source>
        <dbReference type="ARBA" id="ARBA00022692"/>
    </source>
</evidence>
<dbReference type="InterPro" id="IPR001245">
    <property type="entry name" value="Ser-Thr/Tyr_kinase_cat_dom"/>
</dbReference>
<evidence type="ECO:0000256" key="4">
    <source>
        <dbReference type="ARBA" id="ARBA00022729"/>
    </source>
</evidence>
<reference evidence="13" key="1">
    <citation type="submission" date="2019-05" db="EMBL/GenBank/DDBJ databases">
        <title>The de novo reference genome and transcriptome assemblies of the wild tomato species Solanum chilense.</title>
        <authorList>
            <person name="Stam R."/>
            <person name="Nosenko T."/>
            <person name="Hoerger A.C."/>
            <person name="Stephan W."/>
            <person name="Seidel M.A."/>
            <person name="Kuhn J.M.M."/>
            <person name="Haberer G."/>
            <person name="Tellier A."/>
        </authorList>
    </citation>
    <scope>NUCLEOTIDE SEQUENCE</scope>
    <source>
        <tissue evidence="13">Mature leaves</tissue>
    </source>
</reference>
<dbReference type="InterPro" id="IPR001611">
    <property type="entry name" value="Leu-rich_rpt"/>
</dbReference>
<dbReference type="SUPFAM" id="SSF56112">
    <property type="entry name" value="Protein kinase-like (PK-like)"/>
    <property type="match status" value="1"/>
</dbReference>
<evidence type="ECO:0000256" key="7">
    <source>
        <dbReference type="ARBA" id="ARBA00023136"/>
    </source>
</evidence>
<dbReference type="GO" id="GO:0051707">
    <property type="term" value="P:response to other organism"/>
    <property type="evidence" value="ECO:0007669"/>
    <property type="project" value="UniProtKB-ARBA"/>
</dbReference>
<evidence type="ECO:0000256" key="11">
    <source>
        <dbReference type="SAM" id="SignalP"/>
    </source>
</evidence>
<dbReference type="InterPro" id="IPR011009">
    <property type="entry name" value="Kinase-like_dom_sf"/>
</dbReference>
<evidence type="ECO:0000256" key="2">
    <source>
        <dbReference type="ARBA" id="ARBA00022614"/>
    </source>
</evidence>
<keyword evidence="6 10" id="KW-1133">Transmembrane helix</keyword>
<dbReference type="GO" id="GO:0016020">
    <property type="term" value="C:membrane"/>
    <property type="evidence" value="ECO:0007669"/>
    <property type="project" value="UniProtKB-SubCell"/>
</dbReference>
<sequence>MVMEKHLGLKNLLVLLVLLLSNSISESSSQANILSRIRNLLNYPNVLSNWNNDTDFCNTEPSSSVTVICYEGNITQLHIIGSKGASQLHNFSIDSFVTTLVELPSLKVLRLVSLGLYGPLPSKLSRLSSLEILDLSSNFFHSNIPREISSLTSLQSLILDGNKFTGRLPNGLGSLVVLAVLSVKNNSLEGRLPDMLGSLHNLRVLSLSRNNFTGDVPDLSGVKNLQVLDLEDNALGPKFPQISSKIQSIVLRNNKFTAGIPEKVQSYHHLEHMDISSNRFMGPFPPSLLSLPSITYLNVAGNKLTGMLFEDNQCNAGLDFVDLSTNLLSGRLPSCLLTGPKHRIVRYSNNCLDTGDRTQHPFSFCRNEALAVGILPHHHKHIPGSKLVLALIICGSIIGGVVLVCATVIVVRKFLAKIAAPRKTTRSIVENAASTYTSKLFTDANYVTRTMKLGSLSLPSYRTFSSEELKIATNNFDAATFIGNSSDDQMYRGQLKDGSYITIRCLQTKRKNTSQNSMHHIELMSKLRHNHLVSTLGHCFECYLDDSSVSRIFLIFEYVSNGTLRSWISGKYSTNIYTLSLPILQYNSNVLFDSADEHANGRLTWTQRIAAATGVARGMQFLHTGNIPGVFSNNIKITDILLDQNFVAKICSYNLPILDENVKELKNIRANYEEKLVVYDFGVILLEIITGKQINTKNEVRVIQNQLQESIMSNAMSRKDVVDPAIRNSCSDESLKTMIEICCRCLEQYTEDKPSIEDVIWNL</sequence>
<gene>
    <name evidence="13" type="ORF">EJD97_011217</name>
</gene>
<feature type="chain" id="PRO_5026967641" description="Protein kinase domain-containing protein" evidence="11">
    <location>
        <begin position="28"/>
        <end position="763"/>
    </location>
</feature>
<feature type="non-terminal residue" evidence="13">
    <location>
        <position position="763"/>
    </location>
</feature>
<dbReference type="InterPro" id="IPR055414">
    <property type="entry name" value="LRR_R13L4/SHOC2-like"/>
</dbReference>
<dbReference type="Pfam" id="PF07714">
    <property type="entry name" value="PK_Tyr_Ser-Thr"/>
    <property type="match status" value="1"/>
</dbReference>
<dbReference type="Pfam" id="PF00560">
    <property type="entry name" value="LRR_1"/>
    <property type="match status" value="1"/>
</dbReference>
<dbReference type="PANTHER" id="PTHR27000:SF746">
    <property type="entry name" value="INACTIVE LEUCINE-RICH REPEAT RECEPTOR-LIKE PROTEIN KINASE-RELATED"/>
    <property type="match status" value="1"/>
</dbReference>
<dbReference type="FunFam" id="3.30.200.20:FF:000285">
    <property type="entry name" value="Putative inactive leucine-rich repeat receptor-like protein kinase"/>
    <property type="match status" value="1"/>
</dbReference>
<keyword evidence="4 11" id="KW-0732">Signal</keyword>
<dbReference type="Gene3D" id="3.80.10.10">
    <property type="entry name" value="Ribonuclease Inhibitor"/>
    <property type="match status" value="3"/>
</dbReference>
<evidence type="ECO:0000256" key="6">
    <source>
        <dbReference type="ARBA" id="ARBA00022989"/>
    </source>
</evidence>
<keyword evidence="7 10" id="KW-0472">Membrane</keyword>
<keyword evidence="3 10" id="KW-0812">Transmembrane</keyword>
<dbReference type="PROSITE" id="PS50011">
    <property type="entry name" value="PROTEIN_KINASE_DOM"/>
    <property type="match status" value="1"/>
</dbReference>
<comment type="caution">
    <text evidence="13">The sequence shown here is derived from an EMBL/GenBank/DDBJ whole genome shotgun (WGS) entry which is preliminary data.</text>
</comment>
<evidence type="ECO:0000256" key="8">
    <source>
        <dbReference type="ARBA" id="ARBA00023170"/>
    </source>
</evidence>
<evidence type="ECO:0000259" key="12">
    <source>
        <dbReference type="PROSITE" id="PS50011"/>
    </source>
</evidence>
<dbReference type="PANTHER" id="PTHR27000">
    <property type="entry name" value="LEUCINE-RICH REPEAT RECEPTOR-LIKE PROTEIN KINASE FAMILY PROTEIN-RELATED"/>
    <property type="match status" value="1"/>
</dbReference>
<evidence type="ECO:0000313" key="13">
    <source>
        <dbReference type="EMBL" id="TMW93744.1"/>
    </source>
</evidence>
<evidence type="ECO:0000256" key="10">
    <source>
        <dbReference type="SAM" id="Phobius"/>
    </source>
</evidence>
<evidence type="ECO:0000256" key="9">
    <source>
        <dbReference type="ARBA" id="ARBA00023180"/>
    </source>
</evidence>
<dbReference type="Gene3D" id="1.10.510.10">
    <property type="entry name" value="Transferase(Phosphotransferase) domain 1"/>
    <property type="match status" value="1"/>
</dbReference>